<evidence type="ECO:0000313" key="2">
    <source>
        <dbReference type="Proteomes" id="UP001271007"/>
    </source>
</evidence>
<accession>A0AAJ0DFG4</accession>
<reference evidence="1" key="1">
    <citation type="submission" date="2023-04" db="EMBL/GenBank/DDBJ databases">
        <title>Black Yeasts Isolated from many extreme environments.</title>
        <authorList>
            <person name="Coleine C."/>
            <person name="Stajich J.E."/>
            <person name="Selbmann L."/>
        </authorList>
    </citation>
    <scope>NUCLEOTIDE SEQUENCE</scope>
    <source>
        <strain evidence="1">CCFEE 5312</strain>
    </source>
</reference>
<name>A0AAJ0DFG4_9PEZI</name>
<dbReference type="Proteomes" id="UP001271007">
    <property type="component" value="Unassembled WGS sequence"/>
</dbReference>
<sequence length="80" mass="9079">MAVTPELSPSSQFLEEYLVEVEDLFNGGKYGKANTPSQSLQMDMFVPARSQDEVVCHTRKTLRSYNFLTRDERSSEGESL</sequence>
<gene>
    <name evidence="1" type="ORF">LTR09_009606</name>
</gene>
<proteinExistence type="predicted"/>
<protein>
    <submittedName>
        <fullName evidence="1">Uncharacterized protein</fullName>
    </submittedName>
</protein>
<evidence type="ECO:0000313" key="1">
    <source>
        <dbReference type="EMBL" id="KAK3049187.1"/>
    </source>
</evidence>
<keyword evidence="2" id="KW-1185">Reference proteome</keyword>
<organism evidence="1 2">
    <name type="scientific">Extremus antarcticus</name>
    <dbReference type="NCBI Taxonomy" id="702011"/>
    <lineage>
        <taxon>Eukaryota</taxon>
        <taxon>Fungi</taxon>
        <taxon>Dikarya</taxon>
        <taxon>Ascomycota</taxon>
        <taxon>Pezizomycotina</taxon>
        <taxon>Dothideomycetes</taxon>
        <taxon>Dothideomycetidae</taxon>
        <taxon>Mycosphaerellales</taxon>
        <taxon>Extremaceae</taxon>
        <taxon>Extremus</taxon>
    </lineage>
</organism>
<dbReference type="AlphaFoldDB" id="A0AAJ0DFG4"/>
<dbReference type="EMBL" id="JAWDJX010000042">
    <property type="protein sequence ID" value="KAK3049187.1"/>
    <property type="molecule type" value="Genomic_DNA"/>
</dbReference>
<comment type="caution">
    <text evidence="1">The sequence shown here is derived from an EMBL/GenBank/DDBJ whole genome shotgun (WGS) entry which is preliminary data.</text>
</comment>